<evidence type="ECO:0000256" key="8">
    <source>
        <dbReference type="ARBA" id="ARBA00023010"/>
    </source>
</evidence>
<evidence type="ECO:0000256" key="5">
    <source>
        <dbReference type="ARBA" id="ARBA00022448"/>
    </source>
</evidence>
<gene>
    <name evidence="14" type="ORF">K470DRAFT_254143</name>
</gene>
<evidence type="ECO:0000313" key="15">
    <source>
        <dbReference type="Proteomes" id="UP000799421"/>
    </source>
</evidence>
<name>A0A6A7CDS9_9PEZI</name>
<evidence type="ECO:0000256" key="2">
    <source>
        <dbReference type="ARBA" id="ARBA00004567"/>
    </source>
</evidence>
<evidence type="ECO:0000256" key="11">
    <source>
        <dbReference type="ARBA" id="ARBA00023242"/>
    </source>
</evidence>
<keyword evidence="9" id="KW-0906">Nuclear pore complex</keyword>
<evidence type="ECO:0000256" key="9">
    <source>
        <dbReference type="ARBA" id="ARBA00023132"/>
    </source>
</evidence>
<keyword evidence="10" id="KW-0472">Membrane</keyword>
<keyword evidence="7" id="KW-0653">Protein transport</keyword>
<dbReference type="InterPro" id="IPR042533">
    <property type="entry name" value="Nucleoporin_Nup155_C_1"/>
</dbReference>
<dbReference type="Gene3D" id="1.25.40.450">
    <property type="entry name" value="Nucleoporin, helical domain, N-terminal subdomain"/>
    <property type="match status" value="1"/>
</dbReference>
<dbReference type="PANTHER" id="PTHR10350:SF6">
    <property type="entry name" value="NUCLEAR PORE COMPLEX PROTEIN NUP155"/>
    <property type="match status" value="1"/>
</dbReference>
<dbReference type="InterPro" id="IPR042537">
    <property type="entry name" value="Nucleoporin_Nup155_C_2"/>
</dbReference>
<dbReference type="EMBL" id="MU005957">
    <property type="protein sequence ID" value="KAF2864508.1"/>
    <property type="molecule type" value="Genomic_DNA"/>
</dbReference>
<keyword evidence="6" id="KW-0509">mRNA transport</keyword>
<organism evidence="14 15">
    <name type="scientific">Piedraia hortae CBS 480.64</name>
    <dbReference type="NCBI Taxonomy" id="1314780"/>
    <lineage>
        <taxon>Eukaryota</taxon>
        <taxon>Fungi</taxon>
        <taxon>Dikarya</taxon>
        <taxon>Ascomycota</taxon>
        <taxon>Pezizomycotina</taxon>
        <taxon>Dothideomycetes</taxon>
        <taxon>Dothideomycetidae</taxon>
        <taxon>Capnodiales</taxon>
        <taxon>Piedraiaceae</taxon>
        <taxon>Piedraia</taxon>
    </lineage>
</organism>
<dbReference type="InterPro" id="IPR014908">
    <property type="entry name" value="Nucleoporin_Nup133/Nup155_N"/>
</dbReference>
<evidence type="ECO:0000256" key="3">
    <source>
        <dbReference type="ARBA" id="ARBA00004620"/>
    </source>
</evidence>
<keyword evidence="5" id="KW-0813">Transport</keyword>
<dbReference type="Gene3D" id="1.20.58.1780">
    <property type="match status" value="1"/>
</dbReference>
<comment type="subcellular location">
    <subcellularLocation>
        <location evidence="1">Nucleus membrane</location>
        <topology evidence="1">Peripheral membrane protein</topology>
        <orientation evidence="1">Cytoplasmic side</orientation>
    </subcellularLocation>
    <subcellularLocation>
        <location evidence="3">Nucleus membrane</location>
        <topology evidence="3">Peripheral membrane protein</topology>
        <orientation evidence="3">Nucleoplasmic side</orientation>
    </subcellularLocation>
    <subcellularLocation>
        <location evidence="2">Nucleus</location>
        <location evidence="2">Nuclear pore complex</location>
    </subcellularLocation>
</comment>
<keyword evidence="15" id="KW-1185">Reference proteome</keyword>
<evidence type="ECO:0000256" key="6">
    <source>
        <dbReference type="ARBA" id="ARBA00022816"/>
    </source>
</evidence>
<dbReference type="GO" id="GO:0006606">
    <property type="term" value="P:protein import into nucleus"/>
    <property type="evidence" value="ECO:0007669"/>
    <property type="project" value="TreeGrafter"/>
</dbReference>
<evidence type="ECO:0000256" key="7">
    <source>
        <dbReference type="ARBA" id="ARBA00022927"/>
    </source>
</evidence>
<evidence type="ECO:0000259" key="13">
    <source>
        <dbReference type="Pfam" id="PF08801"/>
    </source>
</evidence>
<evidence type="ECO:0000256" key="4">
    <source>
        <dbReference type="ARBA" id="ARBA00007373"/>
    </source>
</evidence>
<dbReference type="GO" id="GO:0036228">
    <property type="term" value="P:protein localization to nuclear inner membrane"/>
    <property type="evidence" value="ECO:0007669"/>
    <property type="project" value="TreeGrafter"/>
</dbReference>
<accession>A0A6A7CDS9</accession>
<keyword evidence="11" id="KW-0539">Nucleus</keyword>
<feature type="domain" description="Nucleoporin Nup133/Nup155-like N-terminal" evidence="13">
    <location>
        <begin position="101"/>
        <end position="509"/>
    </location>
</feature>
<evidence type="ECO:0000256" key="10">
    <source>
        <dbReference type="ARBA" id="ARBA00023136"/>
    </source>
</evidence>
<dbReference type="GO" id="GO:0031965">
    <property type="term" value="C:nuclear membrane"/>
    <property type="evidence" value="ECO:0007669"/>
    <property type="project" value="UniProtKB-SubCell"/>
</dbReference>
<dbReference type="FunFam" id="1.25.40.450:FF:000002">
    <property type="entry name" value="Putative non-repetitive nucleoporin"/>
    <property type="match status" value="1"/>
</dbReference>
<dbReference type="Proteomes" id="UP000799421">
    <property type="component" value="Unassembled WGS sequence"/>
</dbReference>
<dbReference type="FunFam" id="1.20.58.1780:FF:000003">
    <property type="entry name" value="Non-repetitive nucleoporin, putative"/>
    <property type="match status" value="1"/>
</dbReference>
<dbReference type="Pfam" id="PF08801">
    <property type="entry name" value="Nucleoporin_N"/>
    <property type="match status" value="1"/>
</dbReference>
<dbReference type="GO" id="GO:0000972">
    <property type="term" value="P:transcription-dependent tethering of RNA polymerase II gene DNA at nuclear periphery"/>
    <property type="evidence" value="ECO:0007669"/>
    <property type="project" value="TreeGrafter"/>
</dbReference>
<sequence>MSAAVVATPQRPLPGGFISTPAPQPSTIFAAQAASLRQAHAPKADAAVGDASSSTLSSVERAANTIGDALAAEARFPDLESYVGQGVSGDYELPSSAAWEPFQKLRLYDIPPAMIQQSNQSMNGLQTGIFAPLSHCWAIMDNFLYLWDYTQAEPELVGYEELQHQITGVQLVRPKPGVFRPDITHLIVVATQSQMHLLAVAHSVTAAGAHSVALFNTRMHIPTGGLNVTTIEASAKSHRIFFLDGHGEDIYEFHYQSEEGWFRGKCSRICHTRSQYDYFPAPVKMLSSIVNKSAVQKFFIQLVIDDSRDLMYTLSNTNEIKVWTLRDQVRLALARPLTNLLQTTGHFSARTDLLYSNNVRIVSINAIPASEAGKLSLLATTNTGCRLYLSATRGYGFPADGQNGPNSMQILHIRFPPRDGRVIEQPTPSTQLVPAQNANVDTNSRVLDQTKSACRYPPGYFFAFQEDLTASTISDQVFCTAPDFARLKNPQDAGPLNTRFSEFGQWIRLPGELSGIAPTTPDFVSTSCHELAGQFDQASPEMVIMTSSGVQTLRRRRLVDVFATMLRGSSNDDEGREGDIKRFVRMYGRGETAATAIAVACGQGLDAPDDNLGRVSNITDPDVLEVARRVFIEQGGKPEYNANAVIDRTADPLDSVRLSPRHEGLSLYICRLVRSIWSSTVIQQKTMPGKPLQMYSTIPAEKLRKVQRDLIALSDFLDRNRSLIEGLAGPQALHRATNRQEEIALQGEHRAMSSLVQLIGSIIEGIAFVLVLFDERVEDIVLALPAESQKKTLELQYHELFSMPTGRELAKELVKAIVNRNIANGSNVDTVADALRRRCGSFCSADDVVIFKAQEQVKRASEAGSGSETGRVLLNESQRLFTKVAGSLHDEVLHWTVGQYVDMAFYAGAIQLCLAVAHERDRAQRAASWIRDGMPDRDERQTVYEDRKRCYDLIFSIIQALDTATLGDDTAMASRRRNEAYDVINASDDITFQSNLYDWYIATGKADRLLDMNSRYVVDYLGRRAEEDRVQADLLWRYYVHHNEHLKAAATQLELARSHFPLDLEERMVYLSRAHTNASTRTTILTDSRQDKQQLLRQISDLIEVATIQGELVQKFKSDPRLQGPRRDEVLDALSMQGIRPVDELFNNFSDQAGYHDINLQIFQVADHRNMAEIRSAWEQLITSVHENAVAQKVVPWELVGDKVREMGYKLQRSENTFPISILLPLLERYAVTMAQNNTNDAPPQYWAIEVFLELDTPPETLMPVLEQIYYGNEHPFTGSKRRILASHLVFLIGKWVDLADRAGERFPCGSEDNAVAAKDCLDSLLRGRDLADRDRVLAEGVRRLVERY</sequence>
<evidence type="ECO:0000259" key="12">
    <source>
        <dbReference type="Pfam" id="PF03177"/>
    </source>
</evidence>
<reference evidence="14" key="1">
    <citation type="journal article" date="2020" name="Stud. Mycol.">
        <title>101 Dothideomycetes genomes: a test case for predicting lifestyles and emergence of pathogens.</title>
        <authorList>
            <person name="Haridas S."/>
            <person name="Albert R."/>
            <person name="Binder M."/>
            <person name="Bloem J."/>
            <person name="Labutti K."/>
            <person name="Salamov A."/>
            <person name="Andreopoulos B."/>
            <person name="Baker S."/>
            <person name="Barry K."/>
            <person name="Bills G."/>
            <person name="Bluhm B."/>
            <person name="Cannon C."/>
            <person name="Castanera R."/>
            <person name="Culley D."/>
            <person name="Daum C."/>
            <person name="Ezra D."/>
            <person name="Gonzalez J."/>
            <person name="Henrissat B."/>
            <person name="Kuo A."/>
            <person name="Liang C."/>
            <person name="Lipzen A."/>
            <person name="Lutzoni F."/>
            <person name="Magnuson J."/>
            <person name="Mondo S."/>
            <person name="Nolan M."/>
            <person name="Ohm R."/>
            <person name="Pangilinan J."/>
            <person name="Park H.-J."/>
            <person name="Ramirez L."/>
            <person name="Alfaro M."/>
            <person name="Sun H."/>
            <person name="Tritt A."/>
            <person name="Yoshinaga Y."/>
            <person name="Zwiers L.-H."/>
            <person name="Turgeon B."/>
            <person name="Goodwin S."/>
            <person name="Spatafora J."/>
            <person name="Crous P."/>
            <person name="Grigoriev I."/>
        </authorList>
    </citation>
    <scope>NUCLEOTIDE SEQUENCE</scope>
    <source>
        <strain evidence="14">CBS 480.64</strain>
    </source>
</reference>
<dbReference type="GO" id="GO:0006405">
    <property type="term" value="P:RNA export from nucleus"/>
    <property type="evidence" value="ECO:0007669"/>
    <property type="project" value="TreeGrafter"/>
</dbReference>
<dbReference type="FunFam" id="1.25.40.440:FF:000001">
    <property type="entry name" value="Nuclear pore complex subunit"/>
    <property type="match status" value="1"/>
</dbReference>
<dbReference type="GO" id="GO:0051028">
    <property type="term" value="P:mRNA transport"/>
    <property type="evidence" value="ECO:0007669"/>
    <property type="project" value="UniProtKB-KW"/>
</dbReference>
<dbReference type="PANTHER" id="PTHR10350">
    <property type="entry name" value="NUCLEAR PORE COMPLEX PROTEIN NUP155"/>
    <property type="match status" value="1"/>
</dbReference>
<protein>
    <submittedName>
        <fullName evidence="14">Nucleoporin-domain-containing protein</fullName>
    </submittedName>
</protein>
<dbReference type="GO" id="GO:0017056">
    <property type="term" value="F:structural constituent of nuclear pore"/>
    <property type="evidence" value="ECO:0007669"/>
    <property type="project" value="InterPro"/>
</dbReference>
<dbReference type="OrthoDB" id="338970at2759"/>
<dbReference type="Gene3D" id="1.25.40.440">
    <property type="entry name" value="Nucleoporin, helical domain, central subdomain"/>
    <property type="match status" value="1"/>
</dbReference>
<dbReference type="InterPro" id="IPR007187">
    <property type="entry name" value="Nucleoporin_Nup133/Nup155_C"/>
</dbReference>
<dbReference type="GO" id="GO:0044611">
    <property type="term" value="C:nuclear pore inner ring"/>
    <property type="evidence" value="ECO:0007669"/>
    <property type="project" value="TreeGrafter"/>
</dbReference>
<keyword evidence="8" id="KW-0811">Translocation</keyword>
<evidence type="ECO:0000313" key="14">
    <source>
        <dbReference type="EMBL" id="KAF2864508.1"/>
    </source>
</evidence>
<dbReference type="Gene3D" id="1.20.120.1880">
    <property type="entry name" value="Nucleoporin, helical C-terminal domain"/>
    <property type="match status" value="1"/>
</dbReference>
<evidence type="ECO:0000256" key="1">
    <source>
        <dbReference type="ARBA" id="ARBA00004335"/>
    </source>
</evidence>
<feature type="domain" description="Nucleoporin Nup133/Nup155-like C-terminal" evidence="12">
    <location>
        <begin position="659"/>
        <end position="1316"/>
    </location>
</feature>
<dbReference type="InterPro" id="IPR004870">
    <property type="entry name" value="Nucleoporin_Nup155"/>
</dbReference>
<dbReference type="InterPro" id="IPR042538">
    <property type="entry name" value="Nucleoporin_Nup155_C_3"/>
</dbReference>
<proteinExistence type="inferred from homology"/>
<comment type="similarity">
    <text evidence="4">Belongs to the non-repetitive/WGA-negative nucleoporin family.</text>
</comment>
<dbReference type="GO" id="GO:0051292">
    <property type="term" value="P:nuclear pore complex assembly"/>
    <property type="evidence" value="ECO:0007669"/>
    <property type="project" value="UniProtKB-ARBA"/>
</dbReference>
<dbReference type="Pfam" id="PF03177">
    <property type="entry name" value="Nucleoporin_C"/>
    <property type="match status" value="1"/>
</dbReference>